<organism evidence="1 2">
    <name type="scientific">Planctobacterium marinum</name>
    <dbReference type="NCBI Taxonomy" id="1631968"/>
    <lineage>
        <taxon>Bacteria</taxon>
        <taxon>Pseudomonadati</taxon>
        <taxon>Pseudomonadota</taxon>
        <taxon>Gammaproteobacteria</taxon>
        <taxon>Alteromonadales</taxon>
        <taxon>Alteromonadaceae</taxon>
        <taxon>Planctobacterium</taxon>
    </lineage>
</organism>
<dbReference type="Proteomes" id="UP001333710">
    <property type="component" value="Chromosome"/>
</dbReference>
<gene>
    <name evidence="1" type="ORF">MACH26_21260</name>
</gene>
<dbReference type="KEGG" id="pmaw:MACH26_21260"/>
<keyword evidence="2" id="KW-1185">Reference proteome</keyword>
<reference evidence="1" key="1">
    <citation type="submission" date="2023-01" db="EMBL/GenBank/DDBJ databases">
        <title>Complete genome sequence of Planctobacterium marinum strain Dej080120_11.</title>
        <authorList>
            <person name="Ueki S."/>
            <person name="Maruyama F."/>
        </authorList>
    </citation>
    <scope>NUCLEOTIDE SEQUENCE</scope>
    <source>
        <strain evidence="1">Dej080120_11</strain>
    </source>
</reference>
<evidence type="ECO:0000313" key="2">
    <source>
        <dbReference type="Proteomes" id="UP001333710"/>
    </source>
</evidence>
<evidence type="ECO:0000313" key="1">
    <source>
        <dbReference type="EMBL" id="BDX06605.1"/>
    </source>
</evidence>
<accession>A0AA48KUM6</accession>
<dbReference type="EMBL" id="AP027272">
    <property type="protein sequence ID" value="BDX06605.1"/>
    <property type="molecule type" value="Genomic_DNA"/>
</dbReference>
<name>A0AA48KUM6_9ALTE</name>
<protein>
    <submittedName>
        <fullName evidence="1">Uncharacterized protein</fullName>
    </submittedName>
</protein>
<dbReference type="AlphaFoldDB" id="A0AA48KUM6"/>
<sequence>MDYNQSLRATEDEQMLLNIVRLRYRDRMYFLEADTVTTQFSYSASIQPGINWIPGLGSNESLNNRLAIEERPTVTYRPLRGKDFVERILTPVNAETLILLSNSGWPISRILRTCLERINNLENNYQTDQQDFTVDTKSHQTFIDVVYALRELELANLVAGAKDPVSKQIVLQFKKKAHKHPAFMRLAKILSFDPSLTVLPLVNAIETENKDVLTIQARSFDSIMFFLSQSVEVPDSDLQERRVPLRNDEQGTVFDEARVTKDLFRIHSSIEKPDKANVAVFYRNNWFYIDDSDSASKSTFSLLTQIFALQSGSVQQAAPILTIPLGN</sequence>
<proteinExistence type="predicted"/>